<keyword evidence="1" id="KW-0812">Transmembrane</keyword>
<reference evidence="3 4" key="1">
    <citation type="submission" date="2020-02" db="EMBL/GenBank/DDBJ databases">
        <authorList>
            <person name="Kim M.K."/>
        </authorList>
    </citation>
    <scope>NUCLEOTIDE SEQUENCE [LARGE SCALE GENOMIC DNA]</scope>
    <source>
        <strain evidence="3 4">17J57-3</strain>
    </source>
</reference>
<comment type="caution">
    <text evidence="3">The sequence shown here is derived from an EMBL/GenBank/DDBJ whole genome shotgun (WGS) entry which is preliminary data.</text>
</comment>
<evidence type="ECO:0000259" key="2">
    <source>
        <dbReference type="Pfam" id="PF01757"/>
    </source>
</evidence>
<feature type="transmembrane region" description="Helical" evidence="1">
    <location>
        <begin position="341"/>
        <end position="363"/>
    </location>
</feature>
<feature type="transmembrane region" description="Helical" evidence="1">
    <location>
        <begin position="61"/>
        <end position="88"/>
    </location>
</feature>
<feature type="transmembrane region" description="Helical" evidence="1">
    <location>
        <begin position="254"/>
        <end position="272"/>
    </location>
</feature>
<feature type="transmembrane region" description="Helical" evidence="1">
    <location>
        <begin position="312"/>
        <end position="335"/>
    </location>
</feature>
<feature type="transmembrane region" description="Helical" evidence="1">
    <location>
        <begin position="278"/>
        <end position="300"/>
    </location>
</feature>
<dbReference type="AlphaFoldDB" id="A0A6B3SNQ6"/>
<feature type="transmembrane region" description="Helical" evidence="1">
    <location>
        <begin position="187"/>
        <end position="207"/>
    </location>
</feature>
<dbReference type="InterPro" id="IPR002656">
    <property type="entry name" value="Acyl_transf_3_dom"/>
</dbReference>
<feature type="transmembrane region" description="Helical" evidence="1">
    <location>
        <begin position="21"/>
        <end position="41"/>
    </location>
</feature>
<dbReference type="EMBL" id="JAAIVB010000021">
    <property type="protein sequence ID" value="NEX60905.1"/>
    <property type="molecule type" value="Genomic_DNA"/>
</dbReference>
<evidence type="ECO:0000256" key="1">
    <source>
        <dbReference type="SAM" id="Phobius"/>
    </source>
</evidence>
<feature type="transmembrane region" description="Helical" evidence="1">
    <location>
        <begin position="159"/>
        <end position="180"/>
    </location>
</feature>
<feature type="domain" description="Acyltransferase 3" evidence="2">
    <location>
        <begin position="17"/>
        <end position="355"/>
    </location>
</feature>
<keyword evidence="1" id="KW-1133">Transmembrane helix</keyword>
<accession>A0A6B3SNQ6</accession>
<dbReference type="Pfam" id="PF01757">
    <property type="entry name" value="Acyl_transf_3"/>
    <property type="match status" value="1"/>
</dbReference>
<keyword evidence="3" id="KW-0012">Acyltransferase</keyword>
<evidence type="ECO:0000313" key="4">
    <source>
        <dbReference type="Proteomes" id="UP000482155"/>
    </source>
</evidence>
<dbReference type="RefSeq" id="WP_163961585.1">
    <property type="nucleotide sequence ID" value="NZ_JAAIVB010000021.1"/>
</dbReference>
<sequence>MFPFQTPPRRHAAKVIFADQLRALAIFCVLVVHLLGSYWAARDTVAQHIAAPVVADPAARSLSLISLTWVNLGPLGVSLFFLISGFVIPFSLQHARRWRFLGARMLRIYPTYVACLLLGMAAVWTSARFWGKPVPWDATTFFMNAMLLHNLASVDTMDMVNWSLAVEIKFYLLACLAAGWIRTGRSLPVIGLACAIAGLVYLQDAWLPAAWQVVPAGGFALSLPLLMHDLMFMPFMLIGTLFSFHFRKMIGTRTLGAGVAALLLVFLFAWTHSVLKDFFPLVPLNYVLALLLFSTAYAFRRSFRPIGAVDDLAAISYPVYALHTLVGYTAIRLLTAHAVPYYISVGLAFLIIAPLASIVHLLVEMPTQALGRRLMQKGHKS</sequence>
<keyword evidence="3" id="KW-0808">Transferase</keyword>
<keyword evidence="4" id="KW-1185">Reference proteome</keyword>
<keyword evidence="1" id="KW-0472">Membrane</keyword>
<organism evidence="3 4">
    <name type="scientific">Noviherbaspirillum galbum</name>
    <dbReference type="NCBI Taxonomy" id="2709383"/>
    <lineage>
        <taxon>Bacteria</taxon>
        <taxon>Pseudomonadati</taxon>
        <taxon>Pseudomonadota</taxon>
        <taxon>Betaproteobacteria</taxon>
        <taxon>Burkholderiales</taxon>
        <taxon>Oxalobacteraceae</taxon>
        <taxon>Noviherbaspirillum</taxon>
    </lineage>
</organism>
<name>A0A6B3SNQ6_9BURK</name>
<feature type="transmembrane region" description="Helical" evidence="1">
    <location>
        <begin position="219"/>
        <end position="242"/>
    </location>
</feature>
<feature type="transmembrane region" description="Helical" evidence="1">
    <location>
        <begin position="109"/>
        <end position="127"/>
    </location>
</feature>
<evidence type="ECO:0000313" key="3">
    <source>
        <dbReference type="EMBL" id="NEX60905.1"/>
    </source>
</evidence>
<proteinExistence type="predicted"/>
<dbReference type="Proteomes" id="UP000482155">
    <property type="component" value="Unassembled WGS sequence"/>
</dbReference>
<protein>
    <submittedName>
        <fullName evidence="3">Acyltransferase</fullName>
    </submittedName>
</protein>
<dbReference type="GO" id="GO:0016747">
    <property type="term" value="F:acyltransferase activity, transferring groups other than amino-acyl groups"/>
    <property type="evidence" value="ECO:0007669"/>
    <property type="project" value="InterPro"/>
</dbReference>
<dbReference type="InterPro" id="IPR050879">
    <property type="entry name" value="Acyltransferase_3"/>
</dbReference>
<dbReference type="PANTHER" id="PTHR23028">
    <property type="entry name" value="ACETYLTRANSFERASE"/>
    <property type="match status" value="1"/>
</dbReference>
<gene>
    <name evidence="3" type="ORF">G3574_07435</name>
</gene>